<organism evidence="1 2">
    <name type="scientific">Streptosporangium carneum</name>
    <dbReference type="NCBI Taxonomy" id="47481"/>
    <lineage>
        <taxon>Bacteria</taxon>
        <taxon>Bacillati</taxon>
        <taxon>Actinomycetota</taxon>
        <taxon>Actinomycetes</taxon>
        <taxon>Streptosporangiales</taxon>
        <taxon>Streptosporangiaceae</taxon>
        <taxon>Streptosporangium</taxon>
    </lineage>
</organism>
<evidence type="ECO:0000313" key="2">
    <source>
        <dbReference type="Proteomes" id="UP001143474"/>
    </source>
</evidence>
<name>A0A9W6I3X2_9ACTN</name>
<accession>A0A9W6I3X2</accession>
<proteinExistence type="predicted"/>
<dbReference type="Proteomes" id="UP001143474">
    <property type="component" value="Unassembled WGS sequence"/>
</dbReference>
<keyword evidence="2" id="KW-1185">Reference proteome</keyword>
<reference evidence="1" key="1">
    <citation type="journal article" date="2014" name="Int. J. Syst. Evol. Microbiol.">
        <title>Complete genome sequence of Corynebacterium casei LMG S-19264T (=DSM 44701T), isolated from a smear-ripened cheese.</title>
        <authorList>
            <consortium name="US DOE Joint Genome Institute (JGI-PGF)"/>
            <person name="Walter F."/>
            <person name="Albersmeier A."/>
            <person name="Kalinowski J."/>
            <person name="Ruckert C."/>
        </authorList>
    </citation>
    <scope>NUCLEOTIDE SEQUENCE</scope>
    <source>
        <strain evidence="1">VKM Ac-2007</strain>
    </source>
</reference>
<gene>
    <name evidence="1" type="ORF">GCM10017600_50170</name>
</gene>
<reference evidence="1" key="2">
    <citation type="submission" date="2023-01" db="EMBL/GenBank/DDBJ databases">
        <authorList>
            <person name="Sun Q."/>
            <person name="Evtushenko L."/>
        </authorList>
    </citation>
    <scope>NUCLEOTIDE SEQUENCE</scope>
    <source>
        <strain evidence="1">VKM Ac-2007</strain>
    </source>
</reference>
<protein>
    <submittedName>
        <fullName evidence="1">Uncharacterized protein</fullName>
    </submittedName>
</protein>
<sequence length="80" mass="8610">MARMNLGVDMVAAVIGPRVKIAKPMCSQSSSSVMSQTLALGDLNRVRRAWALPPGDVFPRPRRFQGASKDASMSFANVGF</sequence>
<comment type="caution">
    <text evidence="1">The sequence shown here is derived from an EMBL/GenBank/DDBJ whole genome shotgun (WGS) entry which is preliminary data.</text>
</comment>
<evidence type="ECO:0000313" key="1">
    <source>
        <dbReference type="EMBL" id="GLK11610.1"/>
    </source>
</evidence>
<dbReference type="AlphaFoldDB" id="A0A9W6I3X2"/>
<dbReference type="EMBL" id="BSEV01000012">
    <property type="protein sequence ID" value="GLK11610.1"/>
    <property type="molecule type" value="Genomic_DNA"/>
</dbReference>